<name>A0A0A9FLC8_ARUDO</name>
<keyword evidence="1" id="KW-1133">Transmembrane helix</keyword>
<organism evidence="2">
    <name type="scientific">Arundo donax</name>
    <name type="common">Giant reed</name>
    <name type="synonym">Donax arundinaceus</name>
    <dbReference type="NCBI Taxonomy" id="35708"/>
    <lineage>
        <taxon>Eukaryota</taxon>
        <taxon>Viridiplantae</taxon>
        <taxon>Streptophyta</taxon>
        <taxon>Embryophyta</taxon>
        <taxon>Tracheophyta</taxon>
        <taxon>Spermatophyta</taxon>
        <taxon>Magnoliopsida</taxon>
        <taxon>Liliopsida</taxon>
        <taxon>Poales</taxon>
        <taxon>Poaceae</taxon>
        <taxon>PACMAD clade</taxon>
        <taxon>Arundinoideae</taxon>
        <taxon>Arundineae</taxon>
        <taxon>Arundo</taxon>
    </lineage>
</organism>
<evidence type="ECO:0000313" key="2">
    <source>
        <dbReference type="EMBL" id="JAE12049.1"/>
    </source>
</evidence>
<proteinExistence type="predicted"/>
<accession>A0A0A9FLC8</accession>
<protein>
    <submittedName>
        <fullName evidence="2">Uncharacterized protein</fullName>
    </submittedName>
</protein>
<dbReference type="AlphaFoldDB" id="A0A0A9FLC8"/>
<feature type="transmembrane region" description="Helical" evidence="1">
    <location>
        <begin position="6"/>
        <end position="23"/>
    </location>
</feature>
<reference evidence="2" key="1">
    <citation type="submission" date="2014-09" db="EMBL/GenBank/DDBJ databases">
        <authorList>
            <person name="Magalhaes I.L.F."/>
            <person name="Oliveira U."/>
            <person name="Santos F.R."/>
            <person name="Vidigal T.H.D.A."/>
            <person name="Brescovit A.D."/>
            <person name="Santos A.J."/>
        </authorList>
    </citation>
    <scope>NUCLEOTIDE SEQUENCE</scope>
    <source>
        <tissue evidence="2">Shoot tissue taken approximately 20 cm above the soil surface</tissue>
    </source>
</reference>
<evidence type="ECO:0000256" key="1">
    <source>
        <dbReference type="SAM" id="Phobius"/>
    </source>
</evidence>
<keyword evidence="1" id="KW-0472">Membrane</keyword>
<sequence length="49" mass="5785">MEGFLLGRLHLMIALLGCMVWFLRMDMARIWGFLSSGNYSWPRRMVHLA</sequence>
<dbReference type="EMBL" id="GBRH01185847">
    <property type="protein sequence ID" value="JAE12049.1"/>
    <property type="molecule type" value="Transcribed_RNA"/>
</dbReference>
<keyword evidence="1" id="KW-0812">Transmembrane</keyword>
<reference evidence="2" key="2">
    <citation type="journal article" date="2015" name="Data Brief">
        <title>Shoot transcriptome of the giant reed, Arundo donax.</title>
        <authorList>
            <person name="Barrero R.A."/>
            <person name="Guerrero F.D."/>
            <person name="Moolhuijzen P."/>
            <person name="Goolsby J.A."/>
            <person name="Tidwell J."/>
            <person name="Bellgard S.E."/>
            <person name="Bellgard M.I."/>
        </authorList>
    </citation>
    <scope>NUCLEOTIDE SEQUENCE</scope>
    <source>
        <tissue evidence="2">Shoot tissue taken approximately 20 cm above the soil surface</tissue>
    </source>
</reference>